<dbReference type="GO" id="GO:0003677">
    <property type="term" value="F:DNA binding"/>
    <property type="evidence" value="ECO:0007669"/>
    <property type="project" value="UniProtKB-KW"/>
</dbReference>
<dbReference type="PROSITE" id="PS51253">
    <property type="entry name" value="HTH_CENPB"/>
    <property type="match status" value="1"/>
</dbReference>
<keyword evidence="4" id="KW-1185">Reference proteome</keyword>
<evidence type="ECO:0000313" key="3">
    <source>
        <dbReference type="EMBL" id="SPJ88701.1"/>
    </source>
</evidence>
<evidence type="ECO:0000256" key="1">
    <source>
        <dbReference type="ARBA" id="ARBA00023125"/>
    </source>
</evidence>
<evidence type="ECO:0000313" key="4">
    <source>
        <dbReference type="Proteomes" id="UP001187734"/>
    </source>
</evidence>
<dbReference type="PANTHER" id="PTHR19303">
    <property type="entry name" value="TRANSPOSON"/>
    <property type="match status" value="1"/>
</dbReference>
<keyword evidence="1" id="KW-0238">DNA-binding</keyword>
<reference evidence="3" key="1">
    <citation type="submission" date="2018-03" db="EMBL/GenBank/DDBJ databases">
        <authorList>
            <person name="Guldener U."/>
        </authorList>
    </citation>
    <scope>NUCLEOTIDE SEQUENCE</scope>
</reference>
<dbReference type="InterPro" id="IPR050863">
    <property type="entry name" value="CenT-Element_Derived"/>
</dbReference>
<accession>A0AAE8ML93</accession>
<dbReference type="Pfam" id="PF03221">
    <property type="entry name" value="HTH_Tnp_Tc5"/>
    <property type="match status" value="1"/>
</dbReference>
<proteinExistence type="predicted"/>
<protein>
    <submittedName>
        <fullName evidence="3">Related to transposase</fullName>
    </submittedName>
</protein>
<gene>
    <name evidence="3" type="ORF">FTOL_12595</name>
</gene>
<dbReference type="AlphaFoldDB" id="A0AAE8ML93"/>
<dbReference type="Pfam" id="PF03184">
    <property type="entry name" value="DDE_1"/>
    <property type="match status" value="1"/>
</dbReference>
<evidence type="ECO:0000259" key="2">
    <source>
        <dbReference type="PROSITE" id="PS51253"/>
    </source>
</evidence>
<name>A0AAE8ML93_9HYPO</name>
<dbReference type="GO" id="GO:0005634">
    <property type="term" value="C:nucleus"/>
    <property type="evidence" value="ECO:0007669"/>
    <property type="project" value="TreeGrafter"/>
</dbReference>
<comment type="caution">
    <text evidence="3">The sequence shown here is derived from an EMBL/GenBank/DDBJ whole genome shotgun (WGS) entry which is preliminary data.</text>
</comment>
<dbReference type="EMBL" id="ONZP01000617">
    <property type="protein sequence ID" value="SPJ88701.1"/>
    <property type="molecule type" value="Genomic_DNA"/>
</dbReference>
<sequence length="330" mass="38074">MEKYGYAWFLDKIDWNTLTFRQPHAAYSKDNLVNYIIEREKAFQPLTKRAIQDFAQALSSLNGEVNYIGKNWVDRFFPRHPSIELKPSRVIDAARKRCLTEESLLDYYTGLDWVVRSKLVGSSRMYNVDETGVQQGETDFGIVAGTTLTSISEKIKADSTTWSSIIESISADGRRLTPCVIFTGNELQGQWFPKEFHDTSPSGWSNADIFLKWLQLVFLPETEPEDPSLWRVLVLDQHKSHVTAELMKKAWLHRVWLSWLPSHSSHVTQPLDVTAFGPLKQYYRQLTRNWGTYEATSPQQQRLFLQAYKTASQKALSRKNIRQGFKTTGI</sequence>
<dbReference type="PANTHER" id="PTHR19303:SF74">
    <property type="entry name" value="POGO TRANSPOSABLE ELEMENT WITH KRAB DOMAIN"/>
    <property type="match status" value="1"/>
</dbReference>
<dbReference type="InterPro" id="IPR006600">
    <property type="entry name" value="HTH_CenpB_DNA-bd_dom"/>
</dbReference>
<organism evidence="3 4">
    <name type="scientific">Fusarium torulosum</name>
    <dbReference type="NCBI Taxonomy" id="33205"/>
    <lineage>
        <taxon>Eukaryota</taxon>
        <taxon>Fungi</taxon>
        <taxon>Dikarya</taxon>
        <taxon>Ascomycota</taxon>
        <taxon>Pezizomycotina</taxon>
        <taxon>Sordariomycetes</taxon>
        <taxon>Hypocreomycetidae</taxon>
        <taxon>Hypocreales</taxon>
        <taxon>Nectriaceae</taxon>
        <taxon>Fusarium</taxon>
    </lineage>
</organism>
<feature type="domain" description="HTH CENPB-type" evidence="2">
    <location>
        <begin position="16"/>
        <end position="86"/>
    </location>
</feature>
<dbReference type="InterPro" id="IPR004875">
    <property type="entry name" value="DDE_SF_endonuclease_dom"/>
</dbReference>
<dbReference type="Proteomes" id="UP001187734">
    <property type="component" value="Unassembled WGS sequence"/>
</dbReference>